<organism evidence="1 2">
    <name type="scientific">Flaviaesturariibacter amylovorans</name>
    <dbReference type="NCBI Taxonomy" id="1084520"/>
    <lineage>
        <taxon>Bacteria</taxon>
        <taxon>Pseudomonadati</taxon>
        <taxon>Bacteroidota</taxon>
        <taxon>Chitinophagia</taxon>
        <taxon>Chitinophagales</taxon>
        <taxon>Chitinophagaceae</taxon>
        <taxon>Flaviaestuariibacter</taxon>
    </lineage>
</organism>
<dbReference type="Proteomes" id="UP001501725">
    <property type="component" value="Unassembled WGS sequence"/>
</dbReference>
<proteinExistence type="predicted"/>
<gene>
    <name evidence="1" type="ORF">GCM10023184_36650</name>
</gene>
<keyword evidence="2" id="KW-1185">Reference proteome</keyword>
<comment type="caution">
    <text evidence="1">The sequence shown here is derived from an EMBL/GenBank/DDBJ whole genome shotgun (WGS) entry which is preliminary data.</text>
</comment>
<protein>
    <recommendedName>
        <fullName evidence="3">Serine protease</fullName>
    </recommendedName>
</protein>
<evidence type="ECO:0000313" key="2">
    <source>
        <dbReference type="Proteomes" id="UP001501725"/>
    </source>
</evidence>
<name>A0ABP8HHN5_9BACT</name>
<sequence>MELGKDDQVKYESAFEAEVWRLSTEHIHFHTVQFLEEGGPYGMKPVGTGVFVQILSRYFIFTASHVSEVATSKNLYINSGGKFILVQGYVRETDLEKYKYLDLSYIILEDGVGELLLNSYVPLQLSKIAAGHHLQETIGYVVLGYPEKNIRVEGSTVYAGSTTMLLAGAKQKVYDYYNFDRTVHLVLNYSGKATSLETGEKTKANSSPYGISGCGLWTISPMQSGDKLVCDYHLIGIMIQYRQGKYQILLGNRIELMMNAIQQFEGLQIGIYHPNHTS</sequence>
<evidence type="ECO:0000313" key="1">
    <source>
        <dbReference type="EMBL" id="GAA4339495.1"/>
    </source>
</evidence>
<dbReference type="EMBL" id="BAABGY010000011">
    <property type="protein sequence ID" value="GAA4339495.1"/>
    <property type="molecule type" value="Genomic_DNA"/>
</dbReference>
<evidence type="ECO:0008006" key="3">
    <source>
        <dbReference type="Google" id="ProtNLM"/>
    </source>
</evidence>
<accession>A0ABP8HHN5</accession>
<dbReference type="RefSeq" id="WP_345257281.1">
    <property type="nucleotide sequence ID" value="NZ_BAABGY010000011.1"/>
</dbReference>
<reference evidence="2" key="1">
    <citation type="journal article" date="2019" name="Int. J. Syst. Evol. Microbiol.">
        <title>The Global Catalogue of Microorganisms (GCM) 10K type strain sequencing project: providing services to taxonomists for standard genome sequencing and annotation.</title>
        <authorList>
            <consortium name="The Broad Institute Genomics Platform"/>
            <consortium name="The Broad Institute Genome Sequencing Center for Infectious Disease"/>
            <person name="Wu L."/>
            <person name="Ma J."/>
        </authorList>
    </citation>
    <scope>NUCLEOTIDE SEQUENCE [LARGE SCALE GENOMIC DNA]</scope>
    <source>
        <strain evidence="2">JCM 17919</strain>
    </source>
</reference>